<protein>
    <recommendedName>
        <fullName evidence="2">Aspartyl/asparaginy/proline hydroxylase domain-containing protein</fullName>
    </recommendedName>
</protein>
<dbReference type="SUPFAM" id="SSF51197">
    <property type="entry name" value="Clavaminate synthase-like"/>
    <property type="match status" value="1"/>
</dbReference>
<gene>
    <name evidence="1" type="ORF">METZ01_LOCUS506133</name>
</gene>
<evidence type="ECO:0000313" key="1">
    <source>
        <dbReference type="EMBL" id="SVE53279.1"/>
    </source>
</evidence>
<accession>A0A383E9J5</accession>
<sequence length="130" mass="15095">MEKEARLLGEVDIGPLRRFIESGGPALWHFECPFSALIKSDRIILRHSRDYNFDFEDIVDWELMPQFAPYVSPIIEKVKDTLGKSNVSAIFLANLPPHENIYPHFDQGEFLEVPSRVHIPIKTNPNVFYR</sequence>
<dbReference type="EMBL" id="UINC01223896">
    <property type="protein sequence ID" value="SVE53279.1"/>
    <property type="molecule type" value="Genomic_DNA"/>
</dbReference>
<evidence type="ECO:0008006" key="2">
    <source>
        <dbReference type="Google" id="ProtNLM"/>
    </source>
</evidence>
<feature type="non-terminal residue" evidence="1">
    <location>
        <position position="130"/>
    </location>
</feature>
<proteinExistence type="predicted"/>
<reference evidence="1" key="1">
    <citation type="submission" date="2018-05" db="EMBL/GenBank/DDBJ databases">
        <authorList>
            <person name="Lanie J.A."/>
            <person name="Ng W.-L."/>
            <person name="Kazmierczak K.M."/>
            <person name="Andrzejewski T.M."/>
            <person name="Davidsen T.M."/>
            <person name="Wayne K.J."/>
            <person name="Tettelin H."/>
            <person name="Glass J.I."/>
            <person name="Rusch D."/>
            <person name="Podicherti R."/>
            <person name="Tsui H.-C.T."/>
            <person name="Winkler M.E."/>
        </authorList>
    </citation>
    <scope>NUCLEOTIDE SEQUENCE</scope>
</reference>
<dbReference type="AlphaFoldDB" id="A0A383E9J5"/>
<organism evidence="1">
    <name type="scientific">marine metagenome</name>
    <dbReference type="NCBI Taxonomy" id="408172"/>
    <lineage>
        <taxon>unclassified sequences</taxon>
        <taxon>metagenomes</taxon>
        <taxon>ecological metagenomes</taxon>
    </lineage>
</organism>
<dbReference type="InterPro" id="IPR027443">
    <property type="entry name" value="IPNS-like_sf"/>
</dbReference>
<name>A0A383E9J5_9ZZZZ</name>
<dbReference type="Gene3D" id="2.60.120.330">
    <property type="entry name" value="B-lactam Antibiotic, Isopenicillin N Synthase, Chain"/>
    <property type="match status" value="1"/>
</dbReference>